<evidence type="ECO:0000313" key="1">
    <source>
        <dbReference type="EMBL" id="KAK4119503.1"/>
    </source>
</evidence>
<dbReference type="EMBL" id="MU853248">
    <property type="protein sequence ID" value="KAK4119503.1"/>
    <property type="molecule type" value="Genomic_DNA"/>
</dbReference>
<dbReference type="GeneID" id="87830650"/>
<comment type="caution">
    <text evidence="1">The sequence shown here is derived from an EMBL/GenBank/DDBJ whole genome shotgun (WGS) entry which is preliminary data.</text>
</comment>
<organism evidence="1 2">
    <name type="scientific">Parathielavia appendiculata</name>
    <dbReference type="NCBI Taxonomy" id="2587402"/>
    <lineage>
        <taxon>Eukaryota</taxon>
        <taxon>Fungi</taxon>
        <taxon>Dikarya</taxon>
        <taxon>Ascomycota</taxon>
        <taxon>Pezizomycotina</taxon>
        <taxon>Sordariomycetes</taxon>
        <taxon>Sordariomycetidae</taxon>
        <taxon>Sordariales</taxon>
        <taxon>Chaetomiaceae</taxon>
        <taxon>Parathielavia</taxon>
    </lineage>
</organism>
<reference evidence="1" key="1">
    <citation type="journal article" date="2023" name="Mol. Phylogenet. Evol.">
        <title>Genome-scale phylogeny and comparative genomics of the fungal order Sordariales.</title>
        <authorList>
            <person name="Hensen N."/>
            <person name="Bonometti L."/>
            <person name="Westerberg I."/>
            <person name="Brannstrom I.O."/>
            <person name="Guillou S."/>
            <person name="Cros-Aarteil S."/>
            <person name="Calhoun S."/>
            <person name="Haridas S."/>
            <person name="Kuo A."/>
            <person name="Mondo S."/>
            <person name="Pangilinan J."/>
            <person name="Riley R."/>
            <person name="LaButti K."/>
            <person name="Andreopoulos B."/>
            <person name="Lipzen A."/>
            <person name="Chen C."/>
            <person name="Yan M."/>
            <person name="Daum C."/>
            <person name="Ng V."/>
            <person name="Clum A."/>
            <person name="Steindorff A."/>
            <person name="Ohm R.A."/>
            <person name="Martin F."/>
            <person name="Silar P."/>
            <person name="Natvig D.O."/>
            <person name="Lalanne C."/>
            <person name="Gautier V."/>
            <person name="Ament-Velasquez S.L."/>
            <person name="Kruys A."/>
            <person name="Hutchinson M.I."/>
            <person name="Powell A.J."/>
            <person name="Barry K."/>
            <person name="Miller A.N."/>
            <person name="Grigoriev I.V."/>
            <person name="Debuchy R."/>
            <person name="Gladieux P."/>
            <person name="Hiltunen Thoren M."/>
            <person name="Johannesson H."/>
        </authorList>
    </citation>
    <scope>NUCLEOTIDE SEQUENCE</scope>
    <source>
        <strain evidence="1">CBS 731.68</strain>
    </source>
</reference>
<keyword evidence="2" id="KW-1185">Reference proteome</keyword>
<dbReference type="RefSeq" id="XP_062643276.1">
    <property type="nucleotide sequence ID" value="XM_062793881.1"/>
</dbReference>
<gene>
    <name evidence="1" type="ORF">N657DRAFT_650158</name>
</gene>
<protein>
    <submittedName>
        <fullName evidence="1">Uncharacterized protein</fullName>
    </submittedName>
</protein>
<sequence length="262" mass="30798">MAQPNFRPFSTHVQKEVEDFHALHPRTDRTIEEALKHYRLCQCGFVIFRCTYRSQYKWDKFVALVKGHAREYCEKWEVESARDCLRWTIIEDAAALDDADILETSHRFKDWVERGPGSQEIQGSAYSPLWHPDCPRYNWFVHVDEESLESVVDDVKAKEKDGYFCKVVYADQVLLLEREREKLHPWKVIQDAECEKQCKNELAAALASATGEERARLRMKATLRQDRFSRESADDPDVVEENLSDLRKRVRIDILVDLYAEL</sequence>
<proteinExistence type="predicted"/>
<name>A0AAN6TRQ9_9PEZI</name>
<dbReference type="Proteomes" id="UP001302602">
    <property type="component" value="Unassembled WGS sequence"/>
</dbReference>
<reference evidence="1" key="2">
    <citation type="submission" date="2023-05" db="EMBL/GenBank/DDBJ databases">
        <authorList>
            <consortium name="Lawrence Berkeley National Laboratory"/>
            <person name="Steindorff A."/>
            <person name="Hensen N."/>
            <person name="Bonometti L."/>
            <person name="Westerberg I."/>
            <person name="Brannstrom I.O."/>
            <person name="Guillou S."/>
            <person name="Cros-Aarteil S."/>
            <person name="Calhoun S."/>
            <person name="Haridas S."/>
            <person name="Kuo A."/>
            <person name="Mondo S."/>
            <person name="Pangilinan J."/>
            <person name="Riley R."/>
            <person name="Labutti K."/>
            <person name="Andreopoulos B."/>
            <person name="Lipzen A."/>
            <person name="Chen C."/>
            <person name="Yanf M."/>
            <person name="Daum C."/>
            <person name="Ng V."/>
            <person name="Clum A."/>
            <person name="Ohm R."/>
            <person name="Martin F."/>
            <person name="Silar P."/>
            <person name="Natvig D."/>
            <person name="Lalanne C."/>
            <person name="Gautier V."/>
            <person name="Ament-Velasquez S.L."/>
            <person name="Kruys A."/>
            <person name="Hutchinson M.I."/>
            <person name="Powell A.J."/>
            <person name="Barry K."/>
            <person name="Miller A.N."/>
            <person name="Grigoriev I.V."/>
            <person name="Debuchy R."/>
            <person name="Gladieux P."/>
            <person name="Thoren M.H."/>
            <person name="Johannesson H."/>
        </authorList>
    </citation>
    <scope>NUCLEOTIDE SEQUENCE</scope>
    <source>
        <strain evidence="1">CBS 731.68</strain>
    </source>
</reference>
<evidence type="ECO:0000313" key="2">
    <source>
        <dbReference type="Proteomes" id="UP001302602"/>
    </source>
</evidence>
<accession>A0AAN6TRQ9</accession>
<dbReference type="AlphaFoldDB" id="A0AAN6TRQ9"/>